<evidence type="ECO:0000313" key="1">
    <source>
        <dbReference type="EMBL" id="KAL3960971.1"/>
    </source>
</evidence>
<organism evidence="1 2">
    <name type="scientific">Purpureocillium lilacinum</name>
    <name type="common">Paecilomyces lilacinus</name>
    <dbReference type="NCBI Taxonomy" id="33203"/>
    <lineage>
        <taxon>Eukaryota</taxon>
        <taxon>Fungi</taxon>
        <taxon>Dikarya</taxon>
        <taxon>Ascomycota</taxon>
        <taxon>Pezizomycotina</taxon>
        <taxon>Sordariomycetes</taxon>
        <taxon>Hypocreomycetidae</taxon>
        <taxon>Hypocreales</taxon>
        <taxon>Ophiocordycipitaceae</taxon>
        <taxon>Purpureocillium</taxon>
    </lineage>
</organism>
<proteinExistence type="predicted"/>
<comment type="caution">
    <text evidence="1">The sequence shown here is derived from an EMBL/GenBank/DDBJ whole genome shotgun (WGS) entry which is preliminary data.</text>
</comment>
<evidence type="ECO:0000313" key="2">
    <source>
        <dbReference type="Proteomes" id="UP001638806"/>
    </source>
</evidence>
<dbReference type="EMBL" id="JBGNUJ010000004">
    <property type="protein sequence ID" value="KAL3960971.1"/>
    <property type="molecule type" value="Genomic_DNA"/>
</dbReference>
<protein>
    <submittedName>
        <fullName evidence="1">Uncharacterized protein</fullName>
    </submittedName>
</protein>
<name>A0ACC4DZW1_PURLI</name>
<reference evidence="1" key="1">
    <citation type="submission" date="2024-12" db="EMBL/GenBank/DDBJ databases">
        <title>Comparative genomics and development of molecular markers within Purpureocillium lilacinum and among Purpureocillium species.</title>
        <authorList>
            <person name="Yeh Z.-Y."/>
            <person name="Ni N.-T."/>
            <person name="Lo P.-H."/>
            <person name="Mushyakhwo K."/>
            <person name="Lin C.-F."/>
            <person name="Nai Y.-S."/>
        </authorList>
    </citation>
    <scope>NUCLEOTIDE SEQUENCE</scope>
    <source>
        <strain evidence="1">NCHU-NPUST-175</strain>
    </source>
</reference>
<sequence>MLPTTGMVGGVKRDSTAGRVWSPLVLAGNARRETQTHAYTEAGAAGRRWRVSTERATSSPALPQVWATFHHTVSLRDDKKRGTRAFSLLVTPTQHFLSWMTSSVRADSTLAVTGLIFNTDSEQALPSSDGVRAHGIAVRYHSSVRVRREWYTTSYTSSATRGAVAHDATTHHHVVDDPPAHGHAHHPYALGHEHPPRRPRRARGGAASQPLLWVVIPLLAIFAAGCFTVFVWTRHRRGRGDGSGRRLWPEDRILLPSGYIMARSGGRRWADRNRSRDLEGLNELGEAPPPYDTKKPPSISCRYDPADGAGTELTNMDSAGARAPEYVPRPPEAHVATSPSRRSI</sequence>
<keyword evidence="2" id="KW-1185">Reference proteome</keyword>
<dbReference type="Proteomes" id="UP001638806">
    <property type="component" value="Unassembled WGS sequence"/>
</dbReference>
<accession>A0ACC4DZW1</accession>
<gene>
    <name evidence="1" type="ORF">ACCO45_006088</name>
</gene>